<dbReference type="InterPro" id="IPR003439">
    <property type="entry name" value="ABC_transporter-like_ATP-bd"/>
</dbReference>
<dbReference type="PROSITE" id="PS50929">
    <property type="entry name" value="ABC_TM1F"/>
    <property type="match status" value="1"/>
</dbReference>
<feature type="transmembrane region" description="Helical" evidence="11">
    <location>
        <begin position="50"/>
        <end position="71"/>
    </location>
</feature>
<evidence type="ECO:0000256" key="1">
    <source>
        <dbReference type="ARBA" id="ARBA00004127"/>
    </source>
</evidence>
<feature type="non-terminal residue" evidence="13">
    <location>
        <position position="755"/>
    </location>
</feature>
<keyword evidence="3" id="KW-0813">Transport</keyword>
<proteinExistence type="inferred from homology"/>
<feature type="transmembrane region" description="Helical" evidence="11">
    <location>
        <begin position="161"/>
        <end position="180"/>
    </location>
</feature>
<dbReference type="InterPro" id="IPR050173">
    <property type="entry name" value="ABC_transporter_C-like"/>
</dbReference>
<sequence>DYQLTWNTTNPYFTSCFEETVLFWIPCSFLWIFAPLEVHKIRTSHSKQIPWKLTGIFKIVLSLLLIIFSLFEMSHALLRYFRNELVYPVEYYTPFIKFLTFILVTVLMLFHRKKGIHTSGVLFFFWLFLSVATLINYRTILSSLLDSNSQKWSNKFLYTTRISYVPVVIAQFILCCFADARAEYFTAGQDYKNLCPAEFSSFLSQITFWWVNGLVILGVKRPLQQKDMWDLSLRYKTVEVLKRFSKFWNKSAVKGMKFVQKDHVVDEVKVEEPNKEMSIMWTLVKTFWPQLLLAATFKFFDSILTFVNPLILDNLITFVSSSEPYWKGYFYVLLMLLASITQALFSSQYDFQIYTTGLRMRSCMISVIYRKVALASFGTYVLMDSRNVLDPNKAFVSLSLFNILRVPLALLPMLITFGAMFIVSIRRINKYLQGDELDSTAISHDNDPSNPISVHNASFAWTKTDEPFLRDIDLTVKRGKLVAVVGQVGSGKSSLLSALLGDMNKTMGSNVIGPNGLLKNKTRLLVTHRITLLPEVDEIIVMKDGRIAERGSYSELLAKKGDFAEILVQFLSQTTQEEISDEDASVLEEIKSSVKPELDRHLSHISSKSDSVKTSVEDLRTRRSSFRSQSSDGKSPRKSVSPSKARLIEAETQQVGSIKLSVYKDYASAVGLLGTIVVLLSFAISNSFNVASSLWLSAWSDDALNSSNLNNTALRDLRLGVYGGLAIVALVLISLETPVFLMTILPLAFLYYLVQ</sequence>
<dbReference type="AlphaFoldDB" id="A0A443QM98"/>
<dbReference type="InterPro" id="IPR056227">
    <property type="entry name" value="TMD0_ABC"/>
</dbReference>
<organism evidence="13 14">
    <name type="scientific">Dinothrombium tinctorium</name>
    <dbReference type="NCBI Taxonomy" id="1965070"/>
    <lineage>
        <taxon>Eukaryota</taxon>
        <taxon>Metazoa</taxon>
        <taxon>Ecdysozoa</taxon>
        <taxon>Arthropoda</taxon>
        <taxon>Chelicerata</taxon>
        <taxon>Arachnida</taxon>
        <taxon>Acari</taxon>
        <taxon>Acariformes</taxon>
        <taxon>Trombidiformes</taxon>
        <taxon>Prostigmata</taxon>
        <taxon>Anystina</taxon>
        <taxon>Parasitengona</taxon>
        <taxon>Trombidioidea</taxon>
        <taxon>Trombidiidae</taxon>
        <taxon>Dinothrombium</taxon>
    </lineage>
</organism>
<evidence type="ECO:0000256" key="5">
    <source>
        <dbReference type="ARBA" id="ARBA00022737"/>
    </source>
</evidence>
<evidence type="ECO:0000256" key="8">
    <source>
        <dbReference type="ARBA" id="ARBA00022989"/>
    </source>
</evidence>
<feature type="domain" description="ABC transmembrane type-1" evidence="12">
    <location>
        <begin position="292"/>
        <end position="372"/>
    </location>
</feature>
<comment type="caution">
    <text evidence="13">The sequence shown here is derived from an EMBL/GenBank/DDBJ whole genome shotgun (WGS) entry which is preliminary data.</text>
</comment>
<dbReference type="SUPFAM" id="SSF90123">
    <property type="entry name" value="ABC transporter transmembrane region"/>
    <property type="match status" value="1"/>
</dbReference>
<dbReference type="Gene3D" id="1.20.1560.10">
    <property type="entry name" value="ABC transporter type 1, transmembrane domain"/>
    <property type="match status" value="2"/>
</dbReference>
<dbReference type="Proteomes" id="UP000285301">
    <property type="component" value="Unassembled WGS sequence"/>
</dbReference>
<protein>
    <submittedName>
        <fullName evidence="13">Canalicular multispecific organic anion transporter 2-like protein</fullName>
    </submittedName>
</protein>
<dbReference type="GO" id="GO:0016887">
    <property type="term" value="F:ATP hydrolysis activity"/>
    <property type="evidence" value="ECO:0007669"/>
    <property type="project" value="InterPro"/>
</dbReference>
<feature type="transmembrane region" description="Helical" evidence="11">
    <location>
        <begin position="666"/>
        <end position="685"/>
    </location>
</feature>
<dbReference type="Pfam" id="PF00005">
    <property type="entry name" value="ABC_tran"/>
    <property type="match status" value="1"/>
</dbReference>
<feature type="transmembrane region" description="Helical" evidence="11">
    <location>
        <begin position="20"/>
        <end position="38"/>
    </location>
</feature>
<keyword evidence="7" id="KW-0067">ATP-binding</keyword>
<dbReference type="GO" id="GO:0012505">
    <property type="term" value="C:endomembrane system"/>
    <property type="evidence" value="ECO:0007669"/>
    <property type="project" value="UniProtKB-SubCell"/>
</dbReference>
<dbReference type="InterPro" id="IPR036640">
    <property type="entry name" value="ABC1_TM_sf"/>
</dbReference>
<dbReference type="STRING" id="1965070.A0A443QM98"/>
<dbReference type="GO" id="GO:0140359">
    <property type="term" value="F:ABC-type transporter activity"/>
    <property type="evidence" value="ECO:0007669"/>
    <property type="project" value="InterPro"/>
</dbReference>
<feature type="transmembrane region" description="Helical" evidence="11">
    <location>
        <begin position="367"/>
        <end position="383"/>
    </location>
</feature>
<evidence type="ECO:0000256" key="4">
    <source>
        <dbReference type="ARBA" id="ARBA00022692"/>
    </source>
</evidence>
<feature type="non-terminal residue" evidence="13">
    <location>
        <position position="1"/>
    </location>
</feature>
<dbReference type="EMBL" id="NCKU01005811">
    <property type="protein sequence ID" value="RWS04145.1"/>
    <property type="molecule type" value="Genomic_DNA"/>
</dbReference>
<keyword evidence="6" id="KW-0547">Nucleotide-binding</keyword>
<evidence type="ECO:0000256" key="2">
    <source>
        <dbReference type="ARBA" id="ARBA00009726"/>
    </source>
</evidence>
<keyword evidence="14" id="KW-1185">Reference proteome</keyword>
<evidence type="ECO:0000256" key="11">
    <source>
        <dbReference type="SAM" id="Phobius"/>
    </source>
</evidence>
<feature type="transmembrane region" description="Helical" evidence="11">
    <location>
        <begin position="287"/>
        <end position="308"/>
    </location>
</feature>
<gene>
    <name evidence="13" type="ORF">B4U79_06880</name>
</gene>
<comment type="subcellular location">
    <subcellularLocation>
        <location evidence="1">Endomembrane system</location>
        <topology evidence="1">Multi-pass membrane protein</topology>
    </subcellularLocation>
</comment>
<evidence type="ECO:0000313" key="14">
    <source>
        <dbReference type="Proteomes" id="UP000285301"/>
    </source>
</evidence>
<feature type="transmembrane region" description="Helical" evidence="11">
    <location>
        <begin position="328"/>
        <end position="346"/>
    </location>
</feature>
<name>A0A443QM98_9ACAR</name>
<evidence type="ECO:0000256" key="10">
    <source>
        <dbReference type="SAM" id="MobiDB-lite"/>
    </source>
</evidence>
<evidence type="ECO:0000256" key="6">
    <source>
        <dbReference type="ARBA" id="ARBA00022741"/>
    </source>
</evidence>
<dbReference type="Pfam" id="PF24357">
    <property type="entry name" value="TMD0_ABC"/>
    <property type="match status" value="1"/>
</dbReference>
<dbReference type="OrthoDB" id="6500128at2759"/>
<keyword evidence="8 11" id="KW-1133">Transmembrane helix</keyword>
<evidence type="ECO:0000256" key="7">
    <source>
        <dbReference type="ARBA" id="ARBA00022840"/>
    </source>
</evidence>
<feature type="transmembrane region" description="Helical" evidence="11">
    <location>
        <begin position="403"/>
        <end position="423"/>
    </location>
</feature>
<feature type="transmembrane region" description="Helical" evidence="11">
    <location>
        <begin position="91"/>
        <end position="110"/>
    </location>
</feature>
<evidence type="ECO:0000313" key="13">
    <source>
        <dbReference type="EMBL" id="RWS04145.1"/>
    </source>
</evidence>
<keyword evidence="5" id="KW-0677">Repeat</keyword>
<dbReference type="PANTHER" id="PTHR24223">
    <property type="entry name" value="ATP-BINDING CASSETTE SUB-FAMILY C"/>
    <property type="match status" value="1"/>
</dbReference>
<dbReference type="SUPFAM" id="SSF52540">
    <property type="entry name" value="P-loop containing nucleoside triphosphate hydrolases"/>
    <property type="match status" value="1"/>
</dbReference>
<evidence type="ECO:0000259" key="12">
    <source>
        <dbReference type="PROSITE" id="PS50929"/>
    </source>
</evidence>
<keyword evidence="9 11" id="KW-0472">Membrane</keyword>
<feature type="region of interest" description="Disordered" evidence="10">
    <location>
        <begin position="613"/>
        <end position="644"/>
    </location>
</feature>
<accession>A0A443QM98</accession>
<dbReference type="Gene3D" id="3.40.50.300">
    <property type="entry name" value="P-loop containing nucleotide triphosphate hydrolases"/>
    <property type="match status" value="2"/>
</dbReference>
<dbReference type="GO" id="GO:0005524">
    <property type="term" value="F:ATP binding"/>
    <property type="evidence" value="ECO:0007669"/>
    <property type="project" value="UniProtKB-KW"/>
</dbReference>
<evidence type="ECO:0000256" key="3">
    <source>
        <dbReference type="ARBA" id="ARBA00022448"/>
    </source>
</evidence>
<comment type="similarity">
    <text evidence="2">Belongs to the ABC transporter superfamily. ABCC family. Conjugate transporter (TC 3.A.1.208) subfamily.</text>
</comment>
<dbReference type="InterPro" id="IPR011527">
    <property type="entry name" value="ABC1_TM_dom"/>
</dbReference>
<dbReference type="GO" id="GO:0016020">
    <property type="term" value="C:membrane"/>
    <property type="evidence" value="ECO:0007669"/>
    <property type="project" value="InterPro"/>
</dbReference>
<reference evidence="13 14" key="1">
    <citation type="journal article" date="2018" name="Gigascience">
        <title>Genomes of trombidid mites reveal novel predicted allergens and laterally-transferred genes associated with secondary metabolism.</title>
        <authorList>
            <person name="Dong X."/>
            <person name="Chaisiri K."/>
            <person name="Xia D."/>
            <person name="Armstrong S.D."/>
            <person name="Fang Y."/>
            <person name="Donnelly M.J."/>
            <person name="Kadowaki T."/>
            <person name="McGarry J.W."/>
            <person name="Darby A.C."/>
            <person name="Makepeace B.L."/>
        </authorList>
    </citation>
    <scope>NUCLEOTIDE SEQUENCE [LARGE SCALE GENOMIC DNA]</scope>
    <source>
        <strain evidence="13">UoL-WK</strain>
    </source>
</reference>
<evidence type="ECO:0000256" key="9">
    <source>
        <dbReference type="ARBA" id="ARBA00023136"/>
    </source>
</evidence>
<keyword evidence="4 11" id="KW-0812">Transmembrane</keyword>
<feature type="transmembrane region" description="Helical" evidence="11">
    <location>
        <begin position="721"/>
        <end position="754"/>
    </location>
</feature>
<dbReference type="PANTHER" id="PTHR24223:SF443">
    <property type="entry name" value="MULTIDRUG-RESISTANCE LIKE PROTEIN 1, ISOFORM I"/>
    <property type="match status" value="1"/>
</dbReference>
<dbReference type="InterPro" id="IPR027417">
    <property type="entry name" value="P-loop_NTPase"/>
</dbReference>
<feature type="transmembrane region" description="Helical" evidence="11">
    <location>
        <begin position="122"/>
        <end position="141"/>
    </location>
</feature>